<sequence length="65" mass="7554">MERIQEEFEKFDFEAFTQMILEVQPYNCTTMPKDPFTGQDAAKLGNELIGTNDLYRAATGEEPFW</sequence>
<proteinExistence type="predicted"/>
<dbReference type="AlphaFoldDB" id="A0A6N7QUX5"/>
<organism evidence="1 2">
    <name type="scientific">Gracilibacillus thailandensis</name>
    <dbReference type="NCBI Taxonomy" id="563735"/>
    <lineage>
        <taxon>Bacteria</taxon>
        <taxon>Bacillati</taxon>
        <taxon>Bacillota</taxon>
        <taxon>Bacilli</taxon>
        <taxon>Bacillales</taxon>
        <taxon>Bacillaceae</taxon>
        <taxon>Gracilibacillus</taxon>
    </lineage>
</organism>
<dbReference type="EMBL" id="WJEE01000009">
    <property type="protein sequence ID" value="MRI65927.1"/>
    <property type="molecule type" value="Genomic_DNA"/>
</dbReference>
<name>A0A6N7QUX5_9BACI</name>
<evidence type="ECO:0000313" key="1">
    <source>
        <dbReference type="EMBL" id="MRI65927.1"/>
    </source>
</evidence>
<dbReference type="RefSeq" id="WP_153834697.1">
    <property type="nucleotide sequence ID" value="NZ_JBHUMW010000018.1"/>
</dbReference>
<reference evidence="1 2" key="1">
    <citation type="submission" date="2019-10" db="EMBL/GenBank/DDBJ databases">
        <title>Gracilibacillus salitolerans sp. nov., a moderate halophile isolated from a saline soil in northwest China.</title>
        <authorList>
            <person name="Gan L."/>
        </authorList>
    </citation>
    <scope>NUCLEOTIDE SEQUENCE [LARGE SCALE GENOMIC DNA]</scope>
    <source>
        <strain evidence="1 2">TP2-8</strain>
    </source>
</reference>
<comment type="caution">
    <text evidence="1">The sequence shown here is derived from an EMBL/GenBank/DDBJ whole genome shotgun (WGS) entry which is preliminary data.</text>
</comment>
<accession>A0A6N7QUX5</accession>
<keyword evidence="2" id="KW-1185">Reference proteome</keyword>
<evidence type="ECO:0000313" key="2">
    <source>
        <dbReference type="Proteomes" id="UP000435187"/>
    </source>
</evidence>
<protein>
    <submittedName>
        <fullName evidence="1">Uncharacterized protein</fullName>
    </submittedName>
</protein>
<gene>
    <name evidence="1" type="ORF">GH885_06150</name>
</gene>
<dbReference type="Proteomes" id="UP000435187">
    <property type="component" value="Unassembled WGS sequence"/>
</dbReference>